<dbReference type="AlphaFoldDB" id="A0A8B5UQP6"/>
<dbReference type="Proteomes" id="UP000315888">
    <property type="component" value="Unassembled WGS sequence"/>
</dbReference>
<evidence type="ECO:0000313" key="2">
    <source>
        <dbReference type="Proteomes" id="UP000315888"/>
    </source>
</evidence>
<name>A0A8B5UQP6_ACIBA</name>
<dbReference type="EMBL" id="VHGY01000009">
    <property type="protein sequence ID" value="TPU67408.1"/>
    <property type="molecule type" value="Genomic_DNA"/>
</dbReference>
<evidence type="ECO:0000313" key="1">
    <source>
        <dbReference type="EMBL" id="TPU67408.1"/>
    </source>
</evidence>
<dbReference type="RefSeq" id="WP_001031956.1">
    <property type="nucleotide sequence ID" value="NZ_CAJHEU010000003.1"/>
</dbReference>
<dbReference type="PROSITE" id="PS51257">
    <property type="entry name" value="PROKAR_LIPOPROTEIN"/>
    <property type="match status" value="1"/>
</dbReference>
<protein>
    <submittedName>
        <fullName evidence="1">Uncharacterized protein</fullName>
    </submittedName>
</protein>
<sequence>MNKFLIIVILGCLLLGCGKTEEEKLKDERQKLDLQVQKLVKDKLKDGDTAKFRNQWELCGEVNAKNSFGAYTGFQRYIITKEKIYFENDYNSDPTSIAAFNQVWNSDCK</sequence>
<comment type="caution">
    <text evidence="1">The sequence shown here is derived from an EMBL/GenBank/DDBJ whole genome shotgun (WGS) entry which is preliminary data.</text>
</comment>
<proteinExistence type="predicted"/>
<accession>A0A8B5UQP6</accession>
<reference evidence="1 2" key="1">
    <citation type="submission" date="2019-06" db="EMBL/GenBank/DDBJ databases">
        <title>A Diverse Panel of Clinical Acinetobacter baumannii for Research Use.</title>
        <authorList>
            <person name="Mcgann P."/>
            <person name="Snesrud E."/>
            <person name="Galac M.R."/>
        </authorList>
    </citation>
    <scope>NUCLEOTIDE SEQUENCE [LARGE SCALE GENOMIC DNA]</scope>
    <source>
        <strain evidence="1 2">MRSN14237</strain>
    </source>
</reference>
<gene>
    <name evidence="1" type="ORF">FJU42_04115</name>
</gene>
<organism evidence="1 2">
    <name type="scientific">Acinetobacter baumannii</name>
    <dbReference type="NCBI Taxonomy" id="470"/>
    <lineage>
        <taxon>Bacteria</taxon>
        <taxon>Pseudomonadati</taxon>
        <taxon>Pseudomonadota</taxon>
        <taxon>Gammaproteobacteria</taxon>
        <taxon>Moraxellales</taxon>
        <taxon>Moraxellaceae</taxon>
        <taxon>Acinetobacter</taxon>
        <taxon>Acinetobacter calcoaceticus/baumannii complex</taxon>
    </lineage>
</organism>